<dbReference type="EMBL" id="BAAAGE010000001">
    <property type="protein sequence ID" value="GAA0718530.1"/>
    <property type="molecule type" value="Genomic_DNA"/>
</dbReference>
<dbReference type="RefSeq" id="WP_343911886.1">
    <property type="nucleotide sequence ID" value="NZ_BAAAGE010000001.1"/>
</dbReference>
<feature type="transmembrane region" description="Helical" evidence="1">
    <location>
        <begin position="21"/>
        <end position="41"/>
    </location>
</feature>
<keyword evidence="1" id="KW-0812">Transmembrane</keyword>
<proteinExistence type="predicted"/>
<feature type="transmembrane region" description="Helical" evidence="1">
    <location>
        <begin position="311"/>
        <end position="331"/>
    </location>
</feature>
<evidence type="ECO:0000259" key="2">
    <source>
        <dbReference type="Pfam" id="PF07786"/>
    </source>
</evidence>
<feature type="domain" description="Heparan-alpha-glucosaminide N-acetyltransferase catalytic" evidence="2">
    <location>
        <begin position="16"/>
        <end position="230"/>
    </location>
</feature>
<evidence type="ECO:0000313" key="3">
    <source>
        <dbReference type="EMBL" id="GAA0718530.1"/>
    </source>
</evidence>
<evidence type="ECO:0000313" key="4">
    <source>
        <dbReference type="Proteomes" id="UP001501758"/>
    </source>
</evidence>
<keyword evidence="4" id="KW-1185">Reference proteome</keyword>
<feature type="transmembrane region" description="Helical" evidence="1">
    <location>
        <begin position="162"/>
        <end position="181"/>
    </location>
</feature>
<dbReference type="Pfam" id="PF07786">
    <property type="entry name" value="HGSNAT_cat"/>
    <property type="match status" value="1"/>
</dbReference>
<organism evidence="3 4">
    <name type="scientific">Aquimarina litoralis</name>
    <dbReference type="NCBI Taxonomy" id="584605"/>
    <lineage>
        <taxon>Bacteria</taxon>
        <taxon>Pseudomonadati</taxon>
        <taxon>Bacteroidota</taxon>
        <taxon>Flavobacteriia</taxon>
        <taxon>Flavobacteriales</taxon>
        <taxon>Flavobacteriaceae</taxon>
        <taxon>Aquimarina</taxon>
    </lineage>
</organism>
<feature type="transmembrane region" description="Helical" evidence="1">
    <location>
        <begin position="236"/>
        <end position="255"/>
    </location>
</feature>
<feature type="transmembrane region" description="Helical" evidence="1">
    <location>
        <begin position="88"/>
        <end position="111"/>
    </location>
</feature>
<feature type="transmembrane region" description="Helical" evidence="1">
    <location>
        <begin position="53"/>
        <end position="76"/>
    </location>
</feature>
<protein>
    <recommendedName>
        <fullName evidence="2">Heparan-alpha-glucosaminide N-acetyltransferase catalytic domain-containing protein</fullName>
    </recommendedName>
</protein>
<feature type="transmembrane region" description="Helical" evidence="1">
    <location>
        <begin position="270"/>
        <end position="290"/>
    </location>
</feature>
<feature type="transmembrane region" description="Helical" evidence="1">
    <location>
        <begin position="131"/>
        <end position="155"/>
    </location>
</feature>
<evidence type="ECO:0000256" key="1">
    <source>
        <dbReference type="SAM" id="Phobius"/>
    </source>
</evidence>
<sequence length="376" mass="43576">MELQKKTSHATLKNNRILAIDFGRGFSVIAMIMVHTLWIHAQQNVQSDTLLGHFIHFVGRGTPVFLITMGVSFMISRNQSMQSAVKRGILILGVAYLMNFLKFLVPILIGLMPDSFIAAYGWENPLDIEKYVYLLLTGDILQLAGISLLILAFVRAYLKNKFLILGLAIIIAFLSVELREFQSGIVGLSYITQLLWSDGYWVYFSVFPWISFILLGMFFGRWYIEMDYDQNKLFKRMFIGGIICVLVGGPLVFIGEKYHFNDFFHLGPGGVIYLAGWNFAVLSLFHWLLAKTKNNWVYRTFYYCSKHVTSLYVIQWVLICWGMIFFGFQSMNELDTILLMPLFMGLTFMMHFIFIKLKENFTSNRYFFKRKLSVES</sequence>
<gene>
    <name evidence="3" type="ORF">GCM10009430_16810</name>
</gene>
<feature type="transmembrane region" description="Helical" evidence="1">
    <location>
        <begin position="337"/>
        <end position="355"/>
    </location>
</feature>
<reference evidence="4" key="1">
    <citation type="journal article" date="2019" name="Int. J. Syst. Evol. Microbiol.">
        <title>The Global Catalogue of Microorganisms (GCM) 10K type strain sequencing project: providing services to taxonomists for standard genome sequencing and annotation.</title>
        <authorList>
            <consortium name="The Broad Institute Genomics Platform"/>
            <consortium name="The Broad Institute Genome Sequencing Center for Infectious Disease"/>
            <person name="Wu L."/>
            <person name="Ma J."/>
        </authorList>
    </citation>
    <scope>NUCLEOTIDE SEQUENCE [LARGE SCALE GENOMIC DNA]</scope>
    <source>
        <strain evidence="4">JCM 15974</strain>
    </source>
</reference>
<feature type="transmembrane region" description="Helical" evidence="1">
    <location>
        <begin position="201"/>
        <end position="224"/>
    </location>
</feature>
<keyword evidence="1" id="KW-0472">Membrane</keyword>
<name>A0ABP3TYI9_9FLAO</name>
<accession>A0ABP3TYI9</accession>
<dbReference type="InterPro" id="IPR012429">
    <property type="entry name" value="HGSNAT_cat"/>
</dbReference>
<keyword evidence="1" id="KW-1133">Transmembrane helix</keyword>
<dbReference type="Proteomes" id="UP001501758">
    <property type="component" value="Unassembled WGS sequence"/>
</dbReference>
<comment type="caution">
    <text evidence="3">The sequence shown here is derived from an EMBL/GenBank/DDBJ whole genome shotgun (WGS) entry which is preliminary data.</text>
</comment>